<protein>
    <submittedName>
        <fullName evidence="1">Uncharacterized protein</fullName>
    </submittedName>
</protein>
<name>A0AA36J2I7_9DINO</name>
<comment type="caution">
    <text evidence="1">The sequence shown here is derived from an EMBL/GenBank/DDBJ whole genome shotgun (WGS) entry which is preliminary data.</text>
</comment>
<dbReference type="Proteomes" id="UP001178507">
    <property type="component" value="Unassembled WGS sequence"/>
</dbReference>
<reference evidence="1" key="1">
    <citation type="submission" date="2023-08" db="EMBL/GenBank/DDBJ databases">
        <authorList>
            <person name="Chen Y."/>
            <person name="Shah S."/>
            <person name="Dougan E. K."/>
            <person name="Thang M."/>
            <person name="Chan C."/>
        </authorList>
    </citation>
    <scope>NUCLEOTIDE SEQUENCE</scope>
</reference>
<evidence type="ECO:0000313" key="2">
    <source>
        <dbReference type="Proteomes" id="UP001178507"/>
    </source>
</evidence>
<evidence type="ECO:0000313" key="1">
    <source>
        <dbReference type="EMBL" id="CAJ1397314.1"/>
    </source>
</evidence>
<gene>
    <name evidence="1" type="ORF">EVOR1521_LOCUS21356</name>
</gene>
<accession>A0AA36J2I7</accession>
<organism evidence="1 2">
    <name type="scientific">Effrenium voratum</name>
    <dbReference type="NCBI Taxonomy" id="2562239"/>
    <lineage>
        <taxon>Eukaryota</taxon>
        <taxon>Sar</taxon>
        <taxon>Alveolata</taxon>
        <taxon>Dinophyceae</taxon>
        <taxon>Suessiales</taxon>
        <taxon>Symbiodiniaceae</taxon>
        <taxon>Effrenium</taxon>
    </lineage>
</organism>
<keyword evidence="2" id="KW-1185">Reference proteome</keyword>
<dbReference type="EMBL" id="CAUJNA010003261">
    <property type="protein sequence ID" value="CAJ1397314.1"/>
    <property type="molecule type" value="Genomic_DNA"/>
</dbReference>
<proteinExistence type="predicted"/>
<sequence length="76" mass="8234">MPSLQSRLKSKRVLHLKGVHFSLVKAAAALRSKDDLDDAIDVLEDGHFEEAELLAGEAFPGRAGHRRLGPKTAAFA</sequence>
<dbReference type="AlphaFoldDB" id="A0AA36J2I7"/>